<protein>
    <recommendedName>
        <fullName evidence="6">ATP-dependent DNA helicase RecQ</fullName>
    </recommendedName>
    <alternativeName>
        <fullName evidence="7">DNA 3'-5' helicase RecQ</fullName>
    </alternativeName>
</protein>
<proteinExistence type="predicted"/>
<keyword evidence="11" id="KW-1185">Reference proteome</keyword>
<dbReference type="InterPro" id="IPR001650">
    <property type="entry name" value="Helicase_C-like"/>
</dbReference>
<dbReference type="SMART" id="SM00490">
    <property type="entry name" value="HELICc"/>
    <property type="match status" value="1"/>
</dbReference>
<evidence type="ECO:0000256" key="4">
    <source>
        <dbReference type="ARBA" id="ARBA00022840"/>
    </source>
</evidence>
<organism evidence="10 11">
    <name type="scientific">Staphylococcus canis</name>
    <dbReference type="NCBI Taxonomy" id="2724942"/>
    <lineage>
        <taxon>Bacteria</taxon>
        <taxon>Bacillati</taxon>
        <taxon>Bacillota</taxon>
        <taxon>Bacilli</taxon>
        <taxon>Bacillales</taxon>
        <taxon>Staphylococcaceae</taxon>
        <taxon>Staphylococcus</taxon>
    </lineage>
</organism>
<dbReference type="InterPro" id="IPR027417">
    <property type="entry name" value="P-loop_NTPase"/>
</dbReference>
<evidence type="ECO:0000256" key="3">
    <source>
        <dbReference type="ARBA" id="ARBA00022806"/>
    </source>
</evidence>
<dbReference type="NCBIfam" id="TIGR00614">
    <property type="entry name" value="recQ_fam"/>
    <property type="match status" value="1"/>
</dbReference>
<evidence type="ECO:0000313" key="10">
    <source>
        <dbReference type="EMBL" id="MBI5975345.1"/>
    </source>
</evidence>
<dbReference type="InterPro" id="IPR004589">
    <property type="entry name" value="DNA_helicase_ATP-dep_RecQ"/>
</dbReference>
<dbReference type="SUPFAM" id="SSF52540">
    <property type="entry name" value="P-loop containing nucleoside triphosphate hydrolases"/>
    <property type="match status" value="1"/>
</dbReference>
<dbReference type="PANTHER" id="PTHR13710">
    <property type="entry name" value="DNA HELICASE RECQ FAMILY MEMBER"/>
    <property type="match status" value="1"/>
</dbReference>
<dbReference type="Pfam" id="PF00271">
    <property type="entry name" value="Helicase_C"/>
    <property type="match status" value="1"/>
</dbReference>
<dbReference type="GO" id="GO:0004386">
    <property type="term" value="F:helicase activity"/>
    <property type="evidence" value="ECO:0007669"/>
    <property type="project" value="UniProtKB-KW"/>
</dbReference>
<dbReference type="Pfam" id="PF16124">
    <property type="entry name" value="RecQ_Zn_bind"/>
    <property type="match status" value="1"/>
</dbReference>
<evidence type="ECO:0000256" key="1">
    <source>
        <dbReference type="ARBA" id="ARBA00022741"/>
    </source>
</evidence>
<dbReference type="InterPro" id="IPR002464">
    <property type="entry name" value="DNA/RNA_helicase_DEAH_CS"/>
</dbReference>
<gene>
    <name evidence="10" type="ORF">HHH54_06975</name>
</gene>
<keyword evidence="4" id="KW-0067">ATP-binding</keyword>
<keyword evidence="2" id="KW-0378">Hydrolase</keyword>
<dbReference type="Proteomes" id="UP000751852">
    <property type="component" value="Unassembled WGS sequence"/>
</dbReference>
<keyword evidence="5" id="KW-0238">DNA-binding</keyword>
<evidence type="ECO:0000256" key="5">
    <source>
        <dbReference type="ARBA" id="ARBA00023125"/>
    </source>
</evidence>
<dbReference type="PROSITE" id="PS51192">
    <property type="entry name" value="HELICASE_ATP_BIND_1"/>
    <property type="match status" value="1"/>
</dbReference>
<reference evidence="10 11" key="1">
    <citation type="submission" date="2020-04" db="EMBL/GenBank/DDBJ databases">
        <title>Staphylococcus species from domestic dog.</title>
        <authorList>
            <person name="Paterson G.K."/>
        </authorList>
    </citation>
    <scope>NUCLEOTIDE SEQUENCE [LARGE SCALE GENOMIC DNA]</scope>
    <source>
        <strain evidence="10 11">H16/1A</strain>
    </source>
</reference>
<dbReference type="RefSeq" id="WP_198618123.1">
    <property type="nucleotide sequence ID" value="NZ_JABANU010000015.1"/>
</dbReference>
<evidence type="ECO:0000259" key="9">
    <source>
        <dbReference type="PROSITE" id="PS51194"/>
    </source>
</evidence>
<accession>A0ABS0T9C6</accession>
<comment type="caution">
    <text evidence="10">The sequence shown here is derived from an EMBL/GenBank/DDBJ whole genome shotgun (WGS) entry which is preliminary data.</text>
</comment>
<evidence type="ECO:0000256" key="2">
    <source>
        <dbReference type="ARBA" id="ARBA00022801"/>
    </source>
</evidence>
<evidence type="ECO:0000313" key="11">
    <source>
        <dbReference type="Proteomes" id="UP000751852"/>
    </source>
</evidence>
<dbReference type="InterPro" id="IPR014001">
    <property type="entry name" value="Helicase_ATP-bd"/>
</dbReference>
<keyword evidence="1" id="KW-0547">Nucleotide-binding</keyword>
<sequence length="458" mass="52796">MLINALKQYFGFETFKPGQKEIIEKVLQKQNTLGILPTGSGKSLCYQLPTYINQKPTLIISPLISLMDDQVMQMRMNGEHRVVAIHSGMDDIERINAYRQIHLARFIFVSPEFILLPQNFKRIKSIDFGLIVLDEAHCLSEWGFDFRPHYVRIGEITNYFSRTPILALTATASINLKNDIESVVRQSFESIQFSMDRPNISLSVIHTLDYNDKVERLLSIIENSGPTIVYVSSKKVCLDLAEKIYSAGFLTGIYHADLTYQERFTVQQQFSSNEIPVVVATSAFGMGINKPDVRTVIHFHLPPSPSSYIQEIGRAGRDQEKSQAITLFQDDDSYLMETLAIGSMITSQDIKLYKEGILLDDDKRTNIEQLNHAFSLDQLETIFENQYKRKTEAYYHMIKFATTKHCRRTLLLSYFNMPKKTFTQCCDCCEEIKPLRIKNAKKVKRKMNYHEKLSSLFR</sequence>
<dbReference type="SMART" id="SM00487">
    <property type="entry name" value="DEXDc"/>
    <property type="match status" value="1"/>
</dbReference>
<dbReference type="PROSITE" id="PS00690">
    <property type="entry name" value="DEAH_ATP_HELICASE"/>
    <property type="match status" value="1"/>
</dbReference>
<dbReference type="PANTHER" id="PTHR13710:SF84">
    <property type="entry name" value="ATP-DEPENDENT DNA HELICASE RECS-RELATED"/>
    <property type="match status" value="1"/>
</dbReference>
<evidence type="ECO:0000256" key="6">
    <source>
        <dbReference type="ARBA" id="ARBA00044535"/>
    </source>
</evidence>
<dbReference type="Gene3D" id="3.40.50.300">
    <property type="entry name" value="P-loop containing nucleotide triphosphate hydrolases"/>
    <property type="match status" value="2"/>
</dbReference>
<evidence type="ECO:0000256" key="7">
    <source>
        <dbReference type="ARBA" id="ARBA00044550"/>
    </source>
</evidence>
<feature type="domain" description="Helicase C-terminal" evidence="9">
    <location>
        <begin position="213"/>
        <end position="358"/>
    </location>
</feature>
<feature type="domain" description="Helicase ATP-binding" evidence="8">
    <location>
        <begin position="23"/>
        <end position="190"/>
    </location>
</feature>
<dbReference type="InterPro" id="IPR011545">
    <property type="entry name" value="DEAD/DEAH_box_helicase_dom"/>
</dbReference>
<evidence type="ECO:0000259" key="8">
    <source>
        <dbReference type="PROSITE" id="PS51192"/>
    </source>
</evidence>
<dbReference type="Pfam" id="PF00270">
    <property type="entry name" value="DEAD"/>
    <property type="match status" value="1"/>
</dbReference>
<name>A0ABS0T9C6_9STAP</name>
<dbReference type="EMBL" id="JABANU010000015">
    <property type="protein sequence ID" value="MBI5975345.1"/>
    <property type="molecule type" value="Genomic_DNA"/>
</dbReference>
<dbReference type="CDD" id="cd17920">
    <property type="entry name" value="DEXHc_RecQ"/>
    <property type="match status" value="1"/>
</dbReference>
<keyword evidence="3 10" id="KW-0347">Helicase</keyword>
<dbReference type="InterPro" id="IPR032284">
    <property type="entry name" value="RecQ_Zn-bd"/>
</dbReference>
<dbReference type="PROSITE" id="PS51194">
    <property type="entry name" value="HELICASE_CTER"/>
    <property type="match status" value="1"/>
</dbReference>